<keyword evidence="3" id="KW-0449">Lipoprotein</keyword>
<dbReference type="Pfam" id="PF19574">
    <property type="entry name" value="LolA_3"/>
    <property type="match status" value="1"/>
</dbReference>
<sequence>MKWRVLIALCMALHSGGVWAADGGRDLARAIITQLGQVPERTRTFHETREIGALTHPLVSTGILVFHRPAYLRKDTLAPHPEDMIMDGDTVSIRRGSGAVHVVTLSQNPALSLLATTLRAPLEGDRAALERYYALAASGDARGWTLVMTPLGADGARVVRTVTLTGRNNVIDTLRVVQANGDVRTLTLDP</sequence>
<evidence type="ECO:0000256" key="1">
    <source>
        <dbReference type="ARBA" id="ARBA00022729"/>
    </source>
</evidence>
<evidence type="ECO:0000313" key="4">
    <source>
        <dbReference type="Proteomes" id="UP001176960"/>
    </source>
</evidence>
<gene>
    <name evidence="3" type="ORF">LMG32879_001833</name>
</gene>
<dbReference type="Proteomes" id="UP001176960">
    <property type="component" value="Unassembled WGS sequence"/>
</dbReference>
<organism evidence="3 4">
    <name type="scientific">Brytella acorum</name>
    <dbReference type="NCBI Taxonomy" id="2959299"/>
    <lineage>
        <taxon>Bacteria</taxon>
        <taxon>Pseudomonadati</taxon>
        <taxon>Pseudomonadota</taxon>
        <taxon>Alphaproteobacteria</taxon>
        <taxon>Acetobacterales</taxon>
        <taxon>Acetobacteraceae</taxon>
        <taxon>Brytella</taxon>
    </lineage>
</organism>
<comment type="caution">
    <text evidence="3">The sequence shown here is derived from an EMBL/GenBank/DDBJ whole genome shotgun (WGS) entry which is preliminary data.</text>
</comment>
<proteinExistence type="predicted"/>
<dbReference type="InterPro" id="IPR029046">
    <property type="entry name" value="LolA/LolB/LppX"/>
</dbReference>
<accession>A0AA35VCU9</accession>
<keyword evidence="4" id="KW-1185">Reference proteome</keyword>
<reference evidence="3" key="1">
    <citation type="submission" date="2023-03" db="EMBL/GenBank/DDBJ databases">
        <authorList>
            <person name="Cleenwerck I."/>
        </authorList>
    </citation>
    <scope>NUCLEOTIDE SEQUENCE</scope>
    <source>
        <strain evidence="3">LMG 32879</strain>
    </source>
</reference>
<dbReference type="RefSeq" id="WP_289842213.1">
    <property type="nucleotide sequence ID" value="NZ_CATKSH010000010.1"/>
</dbReference>
<protein>
    <submittedName>
        <fullName evidence="3">Outer-membrane lipoprotein carrier protein LolA</fullName>
    </submittedName>
</protein>
<dbReference type="EMBL" id="CATKSH010000010">
    <property type="protein sequence ID" value="CAI9120989.1"/>
    <property type="molecule type" value="Genomic_DNA"/>
</dbReference>
<dbReference type="CDD" id="cd16325">
    <property type="entry name" value="LolA"/>
    <property type="match status" value="1"/>
</dbReference>
<dbReference type="SUPFAM" id="SSF89392">
    <property type="entry name" value="Prokaryotic lipoproteins and lipoprotein localization factors"/>
    <property type="match status" value="1"/>
</dbReference>
<feature type="chain" id="PRO_5041465936" evidence="2">
    <location>
        <begin position="21"/>
        <end position="190"/>
    </location>
</feature>
<dbReference type="Gene3D" id="2.50.20.10">
    <property type="entry name" value="Lipoprotein localisation LolA/LolB/LppX"/>
    <property type="match status" value="1"/>
</dbReference>
<name>A0AA35VCU9_9PROT</name>
<evidence type="ECO:0000256" key="2">
    <source>
        <dbReference type="SAM" id="SignalP"/>
    </source>
</evidence>
<evidence type="ECO:0000313" key="3">
    <source>
        <dbReference type="EMBL" id="CAI9120989.1"/>
    </source>
</evidence>
<keyword evidence="1 2" id="KW-0732">Signal</keyword>
<dbReference type="AlphaFoldDB" id="A0AA35VCU9"/>
<dbReference type="InterPro" id="IPR004564">
    <property type="entry name" value="OM_lipoprot_carrier_LolA-like"/>
</dbReference>
<feature type="signal peptide" evidence="2">
    <location>
        <begin position="1"/>
        <end position="20"/>
    </location>
</feature>